<proteinExistence type="predicted"/>
<organism evidence="2 3">
    <name type="scientific">Paragonimus westermani</name>
    <dbReference type="NCBI Taxonomy" id="34504"/>
    <lineage>
        <taxon>Eukaryota</taxon>
        <taxon>Metazoa</taxon>
        <taxon>Spiralia</taxon>
        <taxon>Lophotrochozoa</taxon>
        <taxon>Platyhelminthes</taxon>
        <taxon>Trematoda</taxon>
        <taxon>Digenea</taxon>
        <taxon>Plagiorchiida</taxon>
        <taxon>Troglotremata</taxon>
        <taxon>Troglotrematidae</taxon>
        <taxon>Paragonimus</taxon>
    </lineage>
</organism>
<evidence type="ECO:0000313" key="2">
    <source>
        <dbReference type="EMBL" id="KAA3680286.1"/>
    </source>
</evidence>
<feature type="coiled-coil region" evidence="1">
    <location>
        <begin position="374"/>
        <end position="401"/>
    </location>
</feature>
<comment type="caution">
    <text evidence="2">The sequence shown here is derived from an EMBL/GenBank/DDBJ whole genome shotgun (WGS) entry which is preliminary data.</text>
</comment>
<dbReference type="AlphaFoldDB" id="A0A5J4NXD3"/>
<accession>A0A5J4NXD3</accession>
<keyword evidence="3" id="KW-1185">Reference proteome</keyword>
<evidence type="ECO:0000313" key="3">
    <source>
        <dbReference type="Proteomes" id="UP000324629"/>
    </source>
</evidence>
<dbReference type="EMBL" id="QNGE01000481">
    <property type="protein sequence ID" value="KAA3680286.1"/>
    <property type="molecule type" value="Genomic_DNA"/>
</dbReference>
<sequence>MRGEENDFKIGEMFAELRGQLTAYAGQVDELERLLHAERNVGLTTKYGLNTTKLRNRMHLLQRSLADTEASLKRELGYIQECESTLTQASLNLLESQDELTKLKQAVQKASRHEIPKLYKLIQALSKKHEDNKLNVLQASATSAENLLAVSQAQNCQFVPGAQAKITRNCDPIHVILHPPQLNELNEGYEQHQEELRQLASELMSTLGQIELADEMAKQADEWLSAQEQRLNKLRSGPATYPLSLNDASSSPSKDCIQRHVALHKQWVEQCQSNATDARKQLTALQSLANCLHSANQWLSTLQNDYSTLSGDHVPPTTDLSGLTDVWDQQYRELDKLLQRLSATGESHKTSTRQAMEPLVSPVVGRQYDTTALVMVARRELADFQTELGRLQRQLEADFNEVCDV</sequence>
<gene>
    <name evidence="2" type="ORF">DEA37_0014850</name>
</gene>
<evidence type="ECO:0000256" key="1">
    <source>
        <dbReference type="SAM" id="Coils"/>
    </source>
</evidence>
<dbReference type="Proteomes" id="UP000324629">
    <property type="component" value="Unassembled WGS sequence"/>
</dbReference>
<feature type="coiled-coil region" evidence="1">
    <location>
        <begin position="182"/>
        <end position="209"/>
    </location>
</feature>
<keyword evidence="1" id="KW-0175">Coiled coil</keyword>
<reference evidence="2 3" key="1">
    <citation type="journal article" date="2019" name="Gigascience">
        <title>Whole-genome sequence of the oriental lung fluke Paragonimus westermani.</title>
        <authorList>
            <person name="Oey H."/>
            <person name="Zakrzewski M."/>
            <person name="Narain K."/>
            <person name="Devi K.R."/>
            <person name="Agatsuma T."/>
            <person name="Nawaratna S."/>
            <person name="Gobert G.N."/>
            <person name="Jones M.K."/>
            <person name="Ragan M.A."/>
            <person name="McManus D.P."/>
            <person name="Krause L."/>
        </authorList>
    </citation>
    <scope>NUCLEOTIDE SEQUENCE [LARGE SCALE GENOMIC DNA]</scope>
    <source>
        <strain evidence="2 3">IND2009</strain>
    </source>
</reference>
<name>A0A5J4NXD3_9TREM</name>
<feature type="coiled-coil region" evidence="1">
    <location>
        <begin position="86"/>
        <end position="113"/>
    </location>
</feature>
<protein>
    <submittedName>
        <fullName evidence="2">Uncharacterized protein</fullName>
    </submittedName>
</protein>